<dbReference type="AlphaFoldDB" id="A0A5J5HN76"/>
<keyword evidence="4" id="KW-0411">Iron-sulfur</keyword>
<feature type="domain" description="4Fe-4S ferredoxin-type" evidence="5">
    <location>
        <begin position="60"/>
        <end position="91"/>
    </location>
</feature>
<dbReference type="PROSITE" id="PS00198">
    <property type="entry name" value="4FE4S_FER_1"/>
    <property type="match status" value="1"/>
</dbReference>
<accession>A0A5J5HN76</accession>
<evidence type="ECO:0000313" key="7">
    <source>
        <dbReference type="Proteomes" id="UP000326671"/>
    </source>
</evidence>
<dbReference type="Gene3D" id="3.30.70.20">
    <property type="match status" value="2"/>
</dbReference>
<reference evidence="6 7" key="1">
    <citation type="submission" date="2019-09" db="EMBL/GenBank/DDBJ databases">
        <title>Whole genome sequences of isolates from the Mars Exploration Rovers.</title>
        <authorList>
            <person name="Seuylemezian A."/>
            <person name="Vaishampayan P."/>
        </authorList>
    </citation>
    <scope>NUCLEOTIDE SEQUENCE [LARGE SCALE GENOMIC DNA]</scope>
    <source>
        <strain evidence="6 7">MER_TA_151</strain>
    </source>
</reference>
<dbReference type="InterPro" id="IPR017900">
    <property type="entry name" value="4Fe4S_Fe_S_CS"/>
</dbReference>
<dbReference type="PANTHER" id="PTHR43177">
    <property type="entry name" value="PROTEIN NRFC"/>
    <property type="match status" value="1"/>
</dbReference>
<protein>
    <submittedName>
        <fullName evidence="6">4Fe-4S dicluster domain-containing protein</fullName>
    </submittedName>
</protein>
<evidence type="ECO:0000256" key="1">
    <source>
        <dbReference type="ARBA" id="ARBA00022485"/>
    </source>
</evidence>
<keyword evidence="7" id="KW-1185">Reference proteome</keyword>
<evidence type="ECO:0000256" key="4">
    <source>
        <dbReference type="ARBA" id="ARBA00023014"/>
    </source>
</evidence>
<dbReference type="Pfam" id="PF13247">
    <property type="entry name" value="Fer4_11"/>
    <property type="match status" value="1"/>
</dbReference>
<dbReference type="EMBL" id="VYKL01000021">
    <property type="protein sequence ID" value="KAA9022902.1"/>
    <property type="molecule type" value="Genomic_DNA"/>
</dbReference>
<dbReference type="Pfam" id="PF12800">
    <property type="entry name" value="Fer4_4"/>
    <property type="match status" value="1"/>
</dbReference>
<dbReference type="Proteomes" id="UP000326671">
    <property type="component" value="Unassembled WGS sequence"/>
</dbReference>
<dbReference type="CDD" id="cd16371">
    <property type="entry name" value="DMSOR_beta_like"/>
    <property type="match status" value="1"/>
</dbReference>
<keyword evidence="3" id="KW-0408">Iron</keyword>
<name>A0A5J5HN76_9BACI</name>
<evidence type="ECO:0000259" key="5">
    <source>
        <dbReference type="PROSITE" id="PS51379"/>
    </source>
</evidence>
<dbReference type="OrthoDB" id="9798098at2"/>
<gene>
    <name evidence="6" type="ORF">F4V44_14265</name>
</gene>
<keyword evidence="2" id="KW-0479">Metal-binding</keyword>
<keyword evidence="1" id="KW-0004">4Fe-4S</keyword>
<dbReference type="SUPFAM" id="SSF54862">
    <property type="entry name" value="4Fe-4S ferredoxins"/>
    <property type="match status" value="1"/>
</dbReference>
<evidence type="ECO:0000256" key="3">
    <source>
        <dbReference type="ARBA" id="ARBA00023004"/>
    </source>
</evidence>
<feature type="domain" description="4Fe-4S ferredoxin-type" evidence="5">
    <location>
        <begin position="134"/>
        <end position="163"/>
    </location>
</feature>
<organism evidence="6 7">
    <name type="scientific">Niallia endozanthoxylica</name>
    <dbReference type="NCBI Taxonomy" id="2036016"/>
    <lineage>
        <taxon>Bacteria</taxon>
        <taxon>Bacillati</taxon>
        <taxon>Bacillota</taxon>
        <taxon>Bacilli</taxon>
        <taxon>Bacillales</taxon>
        <taxon>Bacillaceae</taxon>
        <taxon>Niallia</taxon>
    </lineage>
</organism>
<dbReference type="InterPro" id="IPR017896">
    <property type="entry name" value="4Fe4S_Fe-S-bd"/>
</dbReference>
<evidence type="ECO:0000256" key="2">
    <source>
        <dbReference type="ARBA" id="ARBA00022723"/>
    </source>
</evidence>
<dbReference type="PROSITE" id="PS51379">
    <property type="entry name" value="4FE4S_FER_2"/>
    <property type="match status" value="3"/>
</dbReference>
<evidence type="ECO:0000313" key="6">
    <source>
        <dbReference type="EMBL" id="KAA9022902.1"/>
    </source>
</evidence>
<proteinExistence type="predicted"/>
<comment type="caution">
    <text evidence="6">The sequence shown here is derived from an EMBL/GenBank/DDBJ whole genome shotgun (WGS) entry which is preliminary data.</text>
</comment>
<feature type="domain" description="4Fe-4S ferredoxin-type" evidence="5">
    <location>
        <begin position="102"/>
        <end position="133"/>
    </location>
</feature>
<dbReference type="PANTHER" id="PTHR43177:SF9">
    <property type="entry name" value="PROTEIN NRFC"/>
    <property type="match status" value="1"/>
</dbReference>
<sequence>MGFNGIAFWQLYVLDVTVTGLKKCNTIRNSQDCNLIIFLDNIAVSRTISERRNYFMTSHLVFSIDLNRCINCKTCEMACNDFYGLMGMHRRNVMTIEPDIDELPLHISLSCNHCMNPVCVYICPENNFQVREDGIVVHNPSGCKGCERCIEACPFDALKLNPKTNRADKCNFCVDRIEDGLRPICVENCITGALSIMKVSSDEIKANNFQDADVPIVAYTRPSVNILKKQKGHIFLREG</sequence>
<dbReference type="InterPro" id="IPR050954">
    <property type="entry name" value="ET_IronSulfur_Cluster-Binding"/>
</dbReference>
<dbReference type="GO" id="GO:0046872">
    <property type="term" value="F:metal ion binding"/>
    <property type="evidence" value="ECO:0007669"/>
    <property type="project" value="UniProtKB-KW"/>
</dbReference>
<dbReference type="GO" id="GO:0051539">
    <property type="term" value="F:4 iron, 4 sulfur cluster binding"/>
    <property type="evidence" value="ECO:0007669"/>
    <property type="project" value="UniProtKB-KW"/>
</dbReference>